<dbReference type="GeneID" id="5020253"/>
<keyword evidence="5" id="KW-1185">Reference proteome</keyword>
<dbReference type="InParanoid" id="A0C8F4"/>
<dbReference type="eggNOG" id="ENOG502RXQZ">
    <property type="taxonomic scope" value="Eukaryota"/>
</dbReference>
<dbReference type="Proteomes" id="UP000000600">
    <property type="component" value="Unassembled WGS sequence"/>
</dbReference>
<dbReference type="OMA" id="CINEQDM"/>
<proteinExistence type="predicted"/>
<dbReference type="HOGENOM" id="CLU_600599_0_0_1"/>
<name>A0C8F4_PARTE</name>
<dbReference type="EMBL" id="CT868050">
    <property type="protein sequence ID" value="CAK67071.1"/>
    <property type="molecule type" value="Genomic_DNA"/>
</dbReference>
<evidence type="ECO:0000313" key="5">
    <source>
        <dbReference type="Proteomes" id="UP000000600"/>
    </source>
</evidence>
<dbReference type="AlphaFoldDB" id="A0C8F4"/>
<dbReference type="PROSITE" id="PS50038">
    <property type="entry name" value="FZ"/>
    <property type="match status" value="1"/>
</dbReference>
<feature type="domain" description="FZ" evidence="3">
    <location>
        <begin position="19"/>
        <end position="134"/>
    </location>
</feature>
<dbReference type="SUPFAM" id="SSF63501">
    <property type="entry name" value="Frizzled cysteine-rich domain"/>
    <property type="match status" value="1"/>
</dbReference>
<reference evidence="4 5" key="1">
    <citation type="journal article" date="2006" name="Nature">
        <title>Global trends of whole-genome duplications revealed by the ciliate Paramecium tetraurelia.</title>
        <authorList>
            <consortium name="Genoscope"/>
            <person name="Aury J.-M."/>
            <person name="Jaillon O."/>
            <person name="Duret L."/>
            <person name="Noel B."/>
            <person name="Jubin C."/>
            <person name="Porcel B.M."/>
            <person name="Segurens B."/>
            <person name="Daubin V."/>
            <person name="Anthouard V."/>
            <person name="Aiach N."/>
            <person name="Arnaiz O."/>
            <person name="Billaut A."/>
            <person name="Beisson J."/>
            <person name="Blanc I."/>
            <person name="Bouhouche K."/>
            <person name="Camara F."/>
            <person name="Duharcourt S."/>
            <person name="Guigo R."/>
            <person name="Gogendeau D."/>
            <person name="Katinka M."/>
            <person name="Keller A.-M."/>
            <person name="Kissmehl R."/>
            <person name="Klotz C."/>
            <person name="Koll F."/>
            <person name="Le Moue A."/>
            <person name="Lepere C."/>
            <person name="Malinsky S."/>
            <person name="Nowacki M."/>
            <person name="Nowak J.K."/>
            <person name="Plattner H."/>
            <person name="Poulain J."/>
            <person name="Ruiz F."/>
            <person name="Serrano V."/>
            <person name="Zagulski M."/>
            <person name="Dessen P."/>
            <person name="Betermier M."/>
            <person name="Weissenbach J."/>
            <person name="Scarpelli C."/>
            <person name="Schachter V."/>
            <person name="Sperling L."/>
            <person name="Meyer E."/>
            <person name="Cohen J."/>
            <person name="Wincker P."/>
        </authorList>
    </citation>
    <scope>NUCLEOTIDE SEQUENCE [LARGE SCALE GENOMIC DNA]</scope>
    <source>
        <strain evidence="4 5">Stock d4-2</strain>
    </source>
</reference>
<dbReference type="InterPro" id="IPR020067">
    <property type="entry name" value="Frizzled_dom"/>
</dbReference>
<accession>A0C8F4</accession>
<feature type="coiled-coil region" evidence="2">
    <location>
        <begin position="296"/>
        <end position="383"/>
    </location>
</feature>
<keyword evidence="2" id="KW-0175">Coiled coil</keyword>
<protein>
    <recommendedName>
        <fullName evidence="3">FZ domain-containing protein</fullName>
    </recommendedName>
</protein>
<dbReference type="Gene3D" id="1.10.2000.10">
    <property type="entry name" value="Frizzled cysteine-rich domain"/>
    <property type="match status" value="1"/>
</dbReference>
<keyword evidence="1" id="KW-1015">Disulfide bond</keyword>
<evidence type="ECO:0000259" key="3">
    <source>
        <dbReference type="PROSITE" id="PS50038"/>
    </source>
</evidence>
<gene>
    <name evidence="4" type="ORF">GSPATT00036204001</name>
</gene>
<evidence type="ECO:0000256" key="1">
    <source>
        <dbReference type="ARBA" id="ARBA00023157"/>
    </source>
</evidence>
<evidence type="ECO:0000313" key="4">
    <source>
        <dbReference type="EMBL" id="CAK67071.1"/>
    </source>
</evidence>
<dbReference type="OrthoDB" id="10275420at2759"/>
<organism evidence="4 5">
    <name type="scientific">Paramecium tetraurelia</name>
    <dbReference type="NCBI Taxonomy" id="5888"/>
    <lineage>
        <taxon>Eukaryota</taxon>
        <taxon>Sar</taxon>
        <taxon>Alveolata</taxon>
        <taxon>Ciliophora</taxon>
        <taxon>Intramacronucleata</taxon>
        <taxon>Oligohymenophorea</taxon>
        <taxon>Peniculida</taxon>
        <taxon>Parameciidae</taxon>
        <taxon>Paramecium</taxon>
    </lineage>
</organism>
<evidence type="ECO:0000256" key="2">
    <source>
        <dbReference type="SAM" id="Coils"/>
    </source>
</evidence>
<dbReference type="RefSeq" id="XP_001434468.1">
    <property type="nucleotide sequence ID" value="XM_001434431.1"/>
</dbReference>
<sequence length="456" mass="53354">MFILFIISKFALGCQINGYESGVCSQRVQISDGVEFCNYELDDYICVPELRKLWPDHTIESRDKEIRLDFVAYIRDRLVQEINGEVDSVLIKDDTCYKAYKQFLCKWNFPPCDQTTNLTIPICQSYCTSYYENCGLNLTPCLQYFQKLVQLIQLLLRNQVQIKIADMFYLQIFIIFMKSLSVSKYYNNNSLLTPDKRLSRQTTQSTQKKDALSVQSYFSEQSYLKSEASKKEIIRLIKSTVDSIDKNIGMRELNVILTKLLAGLSSCINEQDMSLILIQLIQSIKQIIHNNQTNEKQVYDQERAQLLIQLQQLEQQSKENQLKFENKLKEYEIQHRVLQYQDELNQMKKNQGNKDNLHDRNKLKDQIKEMQQKMLTLSEKERKLIQLVKAVKSRGIDVEKIYKNLNVFSSKNSKRTSKQSNSEVEDISFTESNLADNSQLDYSVGNIKRHAKFVID</sequence>
<dbReference type="KEGG" id="ptm:GSPATT00036204001"/>
<dbReference type="InterPro" id="IPR036790">
    <property type="entry name" value="Frizzled_dom_sf"/>
</dbReference>